<sequence>MAGKIVLRLHCLTPFPMITVISGTNRPESRTLLFAEYFVEVLREMGQSPRLLDMADIHHGYLQEEMYQGKPGDPDLHKLQREYIQPTRKFAVFVPEYNGSYPGVLKLFLDGISVLDYAGNFSGKHVALIGVASGRAGNLRGMDHLADVFAHMGAWVLPNRLPISGIENLLTGDELTDADTKNALRLHAEQLIAA</sequence>
<dbReference type="InterPro" id="IPR005025">
    <property type="entry name" value="FMN_Rdtase-like_dom"/>
</dbReference>
<evidence type="ECO:0000313" key="3">
    <source>
        <dbReference type="Proteomes" id="UP000308528"/>
    </source>
</evidence>
<dbReference type="GO" id="GO:0016491">
    <property type="term" value="F:oxidoreductase activity"/>
    <property type="evidence" value="ECO:0007669"/>
    <property type="project" value="InterPro"/>
</dbReference>
<dbReference type="Gene3D" id="3.40.50.360">
    <property type="match status" value="1"/>
</dbReference>
<gene>
    <name evidence="2" type="ORF">E4021_04905</name>
</gene>
<protein>
    <submittedName>
        <fullName evidence="2">NADPH-dependent oxidoreductase</fullName>
    </submittedName>
</protein>
<evidence type="ECO:0000313" key="2">
    <source>
        <dbReference type="EMBL" id="THH41931.1"/>
    </source>
</evidence>
<dbReference type="EMBL" id="SRSF01000001">
    <property type="protein sequence ID" value="THH41931.1"/>
    <property type="molecule type" value="Genomic_DNA"/>
</dbReference>
<dbReference type="SUPFAM" id="SSF52218">
    <property type="entry name" value="Flavoproteins"/>
    <property type="match status" value="1"/>
</dbReference>
<accession>A0A4S4NTV9</accession>
<feature type="domain" description="NADPH-dependent FMN reductase-like" evidence="1">
    <location>
        <begin position="18"/>
        <end position="160"/>
    </location>
</feature>
<dbReference type="OrthoDB" id="9812295at2"/>
<proteinExistence type="predicted"/>
<dbReference type="Pfam" id="PF03358">
    <property type="entry name" value="FMN_red"/>
    <property type="match status" value="1"/>
</dbReference>
<dbReference type="Proteomes" id="UP000308528">
    <property type="component" value="Unassembled WGS sequence"/>
</dbReference>
<organism evidence="2 3">
    <name type="scientific">Neolewinella litorea</name>
    <dbReference type="NCBI Taxonomy" id="2562452"/>
    <lineage>
        <taxon>Bacteria</taxon>
        <taxon>Pseudomonadati</taxon>
        <taxon>Bacteroidota</taxon>
        <taxon>Saprospiria</taxon>
        <taxon>Saprospirales</taxon>
        <taxon>Lewinellaceae</taxon>
        <taxon>Neolewinella</taxon>
    </lineage>
</organism>
<evidence type="ECO:0000259" key="1">
    <source>
        <dbReference type="Pfam" id="PF03358"/>
    </source>
</evidence>
<comment type="caution">
    <text evidence="2">The sequence shown here is derived from an EMBL/GenBank/DDBJ whole genome shotgun (WGS) entry which is preliminary data.</text>
</comment>
<dbReference type="AlphaFoldDB" id="A0A4S4NTV9"/>
<dbReference type="InterPro" id="IPR029039">
    <property type="entry name" value="Flavoprotein-like_sf"/>
</dbReference>
<keyword evidence="3" id="KW-1185">Reference proteome</keyword>
<reference evidence="2 3" key="1">
    <citation type="submission" date="2019-04" db="EMBL/GenBank/DDBJ databases">
        <title>Lewinella litorea sp. nov., isolated from a marine sand.</title>
        <authorList>
            <person name="Yoon J.-H."/>
        </authorList>
    </citation>
    <scope>NUCLEOTIDE SEQUENCE [LARGE SCALE GENOMIC DNA]</scope>
    <source>
        <strain evidence="2 3">HSMS-39</strain>
    </source>
</reference>
<name>A0A4S4NTV9_9BACT</name>